<evidence type="ECO:0000259" key="1">
    <source>
        <dbReference type="Pfam" id="PF00149"/>
    </source>
</evidence>
<dbReference type="PATRIC" id="fig|1618448.3.peg.744"/>
<proteinExistence type="predicted"/>
<dbReference type="InterPro" id="IPR050535">
    <property type="entry name" value="DNA_Repair-Maintenance_Comp"/>
</dbReference>
<dbReference type="Gene3D" id="3.60.21.10">
    <property type="match status" value="1"/>
</dbReference>
<dbReference type="InterPro" id="IPR004843">
    <property type="entry name" value="Calcineurin-like_PHP"/>
</dbReference>
<dbReference type="Pfam" id="PF00149">
    <property type="entry name" value="Metallophos"/>
    <property type="match status" value="1"/>
</dbReference>
<dbReference type="GO" id="GO:0016787">
    <property type="term" value="F:hydrolase activity"/>
    <property type="evidence" value="ECO:0007669"/>
    <property type="project" value="InterPro"/>
</dbReference>
<evidence type="ECO:0000313" key="2">
    <source>
        <dbReference type="EMBL" id="KKW11480.1"/>
    </source>
</evidence>
<feature type="domain" description="Calcineurin-like phosphoesterase" evidence="1">
    <location>
        <begin position="1"/>
        <end position="92"/>
    </location>
</feature>
<name>A0A0G1VYQ7_9BACT</name>
<dbReference type="EMBL" id="LCQD01000018">
    <property type="protein sequence ID" value="KKW11480.1"/>
    <property type="molecule type" value="Genomic_DNA"/>
</dbReference>
<organism evidence="2 3">
    <name type="scientific">Candidatus Gottesmanbacteria bacterium GW2011_GWB1_49_7</name>
    <dbReference type="NCBI Taxonomy" id="1618448"/>
    <lineage>
        <taxon>Bacteria</taxon>
        <taxon>Candidatus Gottesmaniibacteriota</taxon>
    </lineage>
</organism>
<dbReference type="PANTHER" id="PTHR30337">
    <property type="entry name" value="COMPONENT OF ATP-DEPENDENT DSDNA EXONUCLEASE"/>
    <property type="match status" value="1"/>
</dbReference>
<dbReference type="InterPro" id="IPR029052">
    <property type="entry name" value="Metallo-depent_PP-like"/>
</dbReference>
<dbReference type="AlphaFoldDB" id="A0A0G1VYQ7"/>
<sequence length="398" mass="43740">MKILHTADWHTRDRDIDECEKCLGFVVKSAKTEAVDLIVIAGDIFDSQEIKLDSKAARLTIATVSELSNAAPVAIVTGTPSHDGKAPEILRYCRSMKHDVFVAIYPQQVYLQEGLIYDRPAGEGDFQEPDLILTFVPQPTKQFYQTSLGIVAADQEMGAAMSTLFASFGARAAEYHAPHILIYHGAVSGCRWANGQIRTGMDIEVSLDQMELGNFDLGCLGHIHSAQKLGNKYFYPGPLYATKIDECEAKGFYIHDLTGGAIASIFYETPATRTIRLVADLALGDMIDRDREALTCQDGDMAGAKVRIELTVWQDEIGLLDKLRIAEHYKSLGALEVDIRITALPRENVRAEAVLNAITLRQEIEEMAKLRGEEVSADISAKADLLENGGVEITHGRG</sequence>
<protein>
    <recommendedName>
        <fullName evidence="1">Calcineurin-like phosphoesterase domain-containing protein</fullName>
    </recommendedName>
</protein>
<evidence type="ECO:0000313" key="3">
    <source>
        <dbReference type="Proteomes" id="UP000034588"/>
    </source>
</evidence>
<accession>A0A0G1VYQ7</accession>
<dbReference type="Proteomes" id="UP000034588">
    <property type="component" value="Unassembled WGS sequence"/>
</dbReference>
<comment type="caution">
    <text evidence="2">The sequence shown here is derived from an EMBL/GenBank/DDBJ whole genome shotgun (WGS) entry which is preliminary data.</text>
</comment>
<dbReference type="SUPFAM" id="SSF56300">
    <property type="entry name" value="Metallo-dependent phosphatases"/>
    <property type="match status" value="1"/>
</dbReference>
<gene>
    <name evidence="2" type="ORF">UY48_C0018G0014</name>
</gene>
<reference evidence="2 3" key="1">
    <citation type="journal article" date="2015" name="Nature">
        <title>rRNA introns, odd ribosomes, and small enigmatic genomes across a large radiation of phyla.</title>
        <authorList>
            <person name="Brown C.T."/>
            <person name="Hug L.A."/>
            <person name="Thomas B.C."/>
            <person name="Sharon I."/>
            <person name="Castelle C.J."/>
            <person name="Singh A."/>
            <person name="Wilkins M.J."/>
            <person name="Williams K.H."/>
            <person name="Banfield J.F."/>
        </authorList>
    </citation>
    <scope>NUCLEOTIDE SEQUENCE [LARGE SCALE GENOMIC DNA]</scope>
</reference>